<protein>
    <submittedName>
        <fullName evidence="1">Uncharacterized protein</fullName>
    </submittedName>
</protein>
<sequence length="117" mass="13257">MRGLCFSSSRFLAWQRFLHLQSMSGERRSTWFDPAGRPCWGDDFLLWPRGGGFARFAGAAPPTAPYFSSEQQLKVFWKLDERGGLELATDRGRRLFLGFRGEKAAAFFPGEEIGPFS</sequence>
<evidence type="ECO:0000313" key="1">
    <source>
        <dbReference type="EMBL" id="KAG0721560.1"/>
    </source>
</evidence>
<dbReference type="EMBL" id="JACEEZ010010931">
    <property type="protein sequence ID" value="KAG0721560.1"/>
    <property type="molecule type" value="Genomic_DNA"/>
</dbReference>
<proteinExistence type="predicted"/>
<accession>A0A8J5CWG7</accession>
<reference evidence="1" key="1">
    <citation type="submission" date="2020-07" db="EMBL/GenBank/DDBJ databases">
        <title>The High-quality genome of the commercially important snow crab, Chionoecetes opilio.</title>
        <authorList>
            <person name="Jeong J.-H."/>
            <person name="Ryu S."/>
        </authorList>
    </citation>
    <scope>NUCLEOTIDE SEQUENCE</scope>
    <source>
        <strain evidence="1">MADBK_172401_WGS</strain>
        <tissue evidence="1">Digestive gland</tissue>
    </source>
</reference>
<name>A0A8J5CWG7_CHIOP</name>
<dbReference type="AlphaFoldDB" id="A0A8J5CWG7"/>
<comment type="caution">
    <text evidence="1">The sequence shown here is derived from an EMBL/GenBank/DDBJ whole genome shotgun (WGS) entry which is preliminary data.</text>
</comment>
<evidence type="ECO:0000313" key="2">
    <source>
        <dbReference type="Proteomes" id="UP000770661"/>
    </source>
</evidence>
<dbReference type="Proteomes" id="UP000770661">
    <property type="component" value="Unassembled WGS sequence"/>
</dbReference>
<keyword evidence="2" id="KW-1185">Reference proteome</keyword>
<organism evidence="1 2">
    <name type="scientific">Chionoecetes opilio</name>
    <name type="common">Atlantic snow crab</name>
    <name type="synonym">Cancer opilio</name>
    <dbReference type="NCBI Taxonomy" id="41210"/>
    <lineage>
        <taxon>Eukaryota</taxon>
        <taxon>Metazoa</taxon>
        <taxon>Ecdysozoa</taxon>
        <taxon>Arthropoda</taxon>
        <taxon>Crustacea</taxon>
        <taxon>Multicrustacea</taxon>
        <taxon>Malacostraca</taxon>
        <taxon>Eumalacostraca</taxon>
        <taxon>Eucarida</taxon>
        <taxon>Decapoda</taxon>
        <taxon>Pleocyemata</taxon>
        <taxon>Brachyura</taxon>
        <taxon>Eubrachyura</taxon>
        <taxon>Majoidea</taxon>
        <taxon>Majidae</taxon>
        <taxon>Chionoecetes</taxon>
    </lineage>
</organism>
<gene>
    <name evidence="1" type="ORF">GWK47_046229</name>
</gene>